<dbReference type="GO" id="GO:0005524">
    <property type="term" value="F:ATP binding"/>
    <property type="evidence" value="ECO:0007669"/>
    <property type="project" value="UniProtKB-KW"/>
</dbReference>
<dbReference type="Proteomes" id="UP000077521">
    <property type="component" value="Unassembled WGS sequence"/>
</dbReference>
<sequence>MPNCNQTTPWAKRSRFLFLLNGQRLEDYAAATDLPQKNTDQVGMAMCDLTAAAIRDAADGLGSVSIMYAQLMNATEVSKTHMTRPMNAKPTTLDGYIKIAQRLILFCVRVRDTIGQSDTEAGEDETGNLSKVRKAMMQDSLLEEMVSRLVANPERKVIWEIGEHLLSAPLPDGSEGSVLSFFLAAIGIRRPVNGTFLSPGDFTPSLSKMLYCLRLCWFWHHGRNIWRAGVSSPLLPGARSASQQFRDLHTDKLGPLGHFTSGGNYIQGLRAFGLASAKAEGARDQVMWSANGQSVAISSHWIELQDIRKMMKDSITAMDDGLKGLMAHAGDQSFLATFDFSKLVDNPSQDDADMWFGVLASNEPHLNLDAYGDQVMPTLMTMEKDSKTGKWVPRTDWDKVQNLWDQETKFLQALLVAIHITSGMPSRGSELLETTWRNDYGARLRNVLAGHDGEIMLDSTYSKTEYKSTRLKQNIRFLHPSVARVLAIYLCTVRQTTDELIYEKHNVNRTYLWCNVNDKCERGIARWDTTHLGRALKAQSELSGVGAALNISEFRQLIEAVAHKHFRTGYLREATKMLFPAESSEQDGGEDLDDVDVLGMEGCGEDGEDFLDVAADFMEGLRGGRDAQQGVRQDPFSAQSGRSDEASWVYYARQKAHRAGMDDGVITNSRIASRMYQAFFGLLLPRVGGTLSTVRPGIKQAVKTNDVIPALGMSSSNVQGVIPPLLHTAAAPASGQMPSVASTTNIRARTAMLSTTRPPLGSLDGLQGRFALSPTILKAVMGLTGGGSGPRRPLPLPISDGLALLERSLASFACIVKTNGGKSLLWQADALVSRRGFPSFALLVVPYLSLIDDIKRVGREKGIACADWNPTLSINPNTEVVVVSLAKAVKGPFLQWLADAEIQAALRRVFVDEAHVLVDEEFRKGIEDFGKLTERLPAKQFVYLSATIPPSCEERLEKIACMPVRFLREGTSRDNLAYSLVNVANEREAVEHVRDSISRVTNDTIPAGQVLIICRDKRTVKQVAKELNCGYYFSNNDASESEIEAMDDAMEEFKTGLKSVLVGTSAASTGIDFDRVGLVALLDGMYSMAAGMQAAGRAGRRGFRAEVHIYKVKNSRYPPNHLPEGPHPRTDDEAVGLLMAGERCMREPISHWLDGRVISCIELGGEWCSVCEEMYDKPSAPATSTPVNHVRQGKRQLNVLPDAPPADKRQKLIPSTSTPHSSARVFSPISSPFSNESTLVRRVRPFTSALEDKQDWSSEPSSSGSSSSSGALWDSPSAKNRLPTATKLAPIPNREPTTNSPRPSGTFAAREVGALYSHKAAFTTWAALKNSFLQSLRLVNKYCAMCYMVERDFYHKSSHCTLKDCNMSAQKTFREKGRNDWPNGRACWGCSLPMTV</sequence>
<dbReference type="PROSITE" id="PS51192">
    <property type="entry name" value="HELICASE_ATP_BIND_1"/>
    <property type="match status" value="1"/>
</dbReference>
<dbReference type="InterPro" id="IPR001650">
    <property type="entry name" value="Helicase_C-like"/>
</dbReference>
<comment type="catalytic activity">
    <reaction evidence="4">
        <text>Couples ATP hydrolysis with the unwinding of duplex DNA by translocating in the 3'-5' direction.</text>
        <dbReference type="EC" id="5.6.2.4"/>
    </reaction>
</comment>
<feature type="non-terminal residue" evidence="9">
    <location>
        <position position="1"/>
    </location>
</feature>
<evidence type="ECO:0000256" key="2">
    <source>
        <dbReference type="ARBA" id="ARBA00022741"/>
    </source>
</evidence>
<dbReference type="GO" id="GO:0003676">
    <property type="term" value="F:nucleic acid binding"/>
    <property type="evidence" value="ECO:0007669"/>
    <property type="project" value="InterPro"/>
</dbReference>
<evidence type="ECO:0000256" key="1">
    <source>
        <dbReference type="ARBA" id="ARBA00005446"/>
    </source>
</evidence>
<dbReference type="PANTHER" id="PTHR13710">
    <property type="entry name" value="DNA HELICASE RECQ FAMILY MEMBER"/>
    <property type="match status" value="1"/>
</dbReference>
<dbReference type="GO" id="GO:0000724">
    <property type="term" value="P:double-strand break repair via homologous recombination"/>
    <property type="evidence" value="ECO:0007669"/>
    <property type="project" value="TreeGrafter"/>
</dbReference>
<feature type="domain" description="Helicase C-terminal" evidence="8">
    <location>
        <begin position="992"/>
        <end position="1164"/>
    </location>
</feature>
<feature type="region of interest" description="Disordered" evidence="6">
    <location>
        <begin position="1196"/>
        <end position="1229"/>
    </location>
</feature>
<dbReference type="EMBL" id="LWDF02001373">
    <property type="protein sequence ID" value="KAE8238978.1"/>
    <property type="molecule type" value="Genomic_DNA"/>
</dbReference>
<keyword evidence="10" id="KW-1185">Reference proteome</keyword>
<dbReference type="Pfam" id="PF00270">
    <property type="entry name" value="DEAD"/>
    <property type="match status" value="1"/>
</dbReference>
<evidence type="ECO:0000259" key="8">
    <source>
        <dbReference type="PROSITE" id="PS51194"/>
    </source>
</evidence>
<dbReference type="PROSITE" id="PS51194">
    <property type="entry name" value="HELICASE_CTER"/>
    <property type="match status" value="1"/>
</dbReference>
<evidence type="ECO:0000256" key="6">
    <source>
        <dbReference type="SAM" id="MobiDB-lite"/>
    </source>
</evidence>
<evidence type="ECO:0000256" key="5">
    <source>
        <dbReference type="ARBA" id="ARBA00034808"/>
    </source>
</evidence>
<feature type="region of interest" description="Disordered" evidence="6">
    <location>
        <begin position="1250"/>
        <end position="1306"/>
    </location>
</feature>
<dbReference type="GO" id="GO:0043138">
    <property type="term" value="F:3'-5' DNA helicase activity"/>
    <property type="evidence" value="ECO:0007669"/>
    <property type="project" value="UniProtKB-EC"/>
</dbReference>
<evidence type="ECO:0000313" key="9">
    <source>
        <dbReference type="EMBL" id="KAE8238978.1"/>
    </source>
</evidence>
<evidence type="ECO:0000256" key="3">
    <source>
        <dbReference type="ARBA" id="ARBA00022840"/>
    </source>
</evidence>
<proteinExistence type="inferred from homology"/>
<dbReference type="SMART" id="SM00490">
    <property type="entry name" value="HELICc"/>
    <property type="match status" value="1"/>
</dbReference>
<comment type="caution">
    <text evidence="9">The sequence shown here is derived from an EMBL/GenBank/DDBJ whole genome shotgun (WGS) entry which is preliminary data.</text>
</comment>
<dbReference type="InterPro" id="IPR011545">
    <property type="entry name" value="DEAD/DEAH_box_helicase_dom"/>
</dbReference>
<protein>
    <recommendedName>
        <fullName evidence="5">DNA 3'-5' helicase</fullName>
        <ecNumber evidence="5">5.6.2.4</ecNumber>
    </recommendedName>
</protein>
<dbReference type="GO" id="GO:0005694">
    <property type="term" value="C:chromosome"/>
    <property type="evidence" value="ECO:0007669"/>
    <property type="project" value="TreeGrafter"/>
</dbReference>
<dbReference type="EC" id="5.6.2.4" evidence="5"/>
<dbReference type="InterPro" id="IPR014001">
    <property type="entry name" value="Helicase_ATP-bd"/>
</dbReference>
<feature type="domain" description="Helicase ATP-binding" evidence="7">
    <location>
        <begin position="803"/>
        <end position="966"/>
    </location>
</feature>
<dbReference type="SUPFAM" id="SSF52540">
    <property type="entry name" value="P-loop containing nucleoside triphosphate hydrolases"/>
    <property type="match status" value="1"/>
</dbReference>
<dbReference type="GO" id="GO:0005737">
    <property type="term" value="C:cytoplasm"/>
    <property type="evidence" value="ECO:0007669"/>
    <property type="project" value="TreeGrafter"/>
</dbReference>
<keyword evidence="3" id="KW-0067">ATP-binding</keyword>
<dbReference type="Gene3D" id="3.40.50.300">
    <property type="entry name" value="P-loop containing nucleotide triphosphate hydrolases"/>
    <property type="match status" value="2"/>
</dbReference>
<organism evidence="9 10">
    <name type="scientific">Tilletia indica</name>
    <dbReference type="NCBI Taxonomy" id="43049"/>
    <lineage>
        <taxon>Eukaryota</taxon>
        <taxon>Fungi</taxon>
        <taxon>Dikarya</taxon>
        <taxon>Basidiomycota</taxon>
        <taxon>Ustilaginomycotina</taxon>
        <taxon>Exobasidiomycetes</taxon>
        <taxon>Tilletiales</taxon>
        <taxon>Tilletiaceae</taxon>
        <taxon>Tilletia</taxon>
    </lineage>
</organism>
<keyword evidence="2" id="KW-0547">Nucleotide-binding</keyword>
<dbReference type="Pfam" id="PF00271">
    <property type="entry name" value="Helicase_C"/>
    <property type="match status" value="1"/>
</dbReference>
<evidence type="ECO:0000313" key="10">
    <source>
        <dbReference type="Proteomes" id="UP000077521"/>
    </source>
</evidence>
<comment type="similarity">
    <text evidence="1">Belongs to the helicase family. RecQ subfamily.</text>
</comment>
<evidence type="ECO:0000256" key="4">
    <source>
        <dbReference type="ARBA" id="ARBA00034617"/>
    </source>
</evidence>
<dbReference type="InterPro" id="IPR027417">
    <property type="entry name" value="P-loop_NTPase"/>
</dbReference>
<dbReference type="PANTHER" id="PTHR13710:SF154">
    <property type="entry name" value="RECQ HELICASE, PUTATIVE (AFU_ORTHOLOGUE AFUA_6G14720)-RELATED"/>
    <property type="match status" value="1"/>
</dbReference>
<gene>
    <name evidence="9" type="ORF">A4X13_0g8301</name>
</gene>
<reference evidence="9" key="1">
    <citation type="submission" date="2016-04" db="EMBL/GenBank/DDBJ databases">
        <authorList>
            <person name="Nguyen H.D."/>
            <person name="Samba Siva P."/>
            <person name="Cullis J."/>
            <person name="Levesque C.A."/>
            <person name="Hambleton S."/>
        </authorList>
    </citation>
    <scope>NUCLEOTIDE SEQUENCE</scope>
    <source>
        <strain evidence="9">DAOMC 236416</strain>
    </source>
</reference>
<evidence type="ECO:0000259" key="7">
    <source>
        <dbReference type="PROSITE" id="PS51192"/>
    </source>
</evidence>
<name>A0A8T8SFD1_9BASI</name>
<feature type="compositionally biased region" description="Low complexity" evidence="6">
    <location>
        <begin position="1257"/>
        <end position="1278"/>
    </location>
</feature>
<reference evidence="9" key="2">
    <citation type="journal article" date="2019" name="IMA Fungus">
        <title>Genome sequencing and comparison of five Tilletia species to identify candidate genes for the detection of regulated species infecting wheat.</title>
        <authorList>
            <person name="Nguyen H.D.T."/>
            <person name="Sultana T."/>
            <person name="Kesanakurti P."/>
            <person name="Hambleton S."/>
        </authorList>
    </citation>
    <scope>NUCLEOTIDE SEQUENCE</scope>
    <source>
        <strain evidence="9">DAOMC 236416</strain>
    </source>
</reference>
<dbReference type="SMART" id="SM00487">
    <property type="entry name" value="DEXDc"/>
    <property type="match status" value="1"/>
</dbReference>
<accession>A0A8T8SFD1</accession>
<dbReference type="GO" id="GO:0009378">
    <property type="term" value="F:four-way junction helicase activity"/>
    <property type="evidence" value="ECO:0007669"/>
    <property type="project" value="TreeGrafter"/>
</dbReference>